<evidence type="ECO:0000313" key="2">
    <source>
        <dbReference type="Proteomes" id="UP001314205"/>
    </source>
</evidence>
<dbReference type="GO" id="GO:0016604">
    <property type="term" value="C:nuclear body"/>
    <property type="evidence" value="ECO:0007669"/>
    <property type="project" value="TreeGrafter"/>
</dbReference>
<dbReference type="AlphaFoldDB" id="A0AAV1LWP9"/>
<protein>
    <submittedName>
        <fullName evidence="1">Uncharacterized protein</fullName>
    </submittedName>
</protein>
<organism evidence="1 2">
    <name type="scientific">Parnassius mnemosyne</name>
    <name type="common">clouded apollo</name>
    <dbReference type="NCBI Taxonomy" id="213953"/>
    <lineage>
        <taxon>Eukaryota</taxon>
        <taxon>Metazoa</taxon>
        <taxon>Ecdysozoa</taxon>
        <taxon>Arthropoda</taxon>
        <taxon>Hexapoda</taxon>
        <taxon>Insecta</taxon>
        <taxon>Pterygota</taxon>
        <taxon>Neoptera</taxon>
        <taxon>Endopterygota</taxon>
        <taxon>Lepidoptera</taxon>
        <taxon>Glossata</taxon>
        <taxon>Ditrysia</taxon>
        <taxon>Papilionoidea</taxon>
        <taxon>Papilionidae</taxon>
        <taxon>Parnassiinae</taxon>
        <taxon>Parnassini</taxon>
        <taxon>Parnassius</taxon>
        <taxon>Driopa</taxon>
    </lineage>
</organism>
<name>A0AAV1LWP9_9NEOP</name>
<reference evidence="1 2" key="1">
    <citation type="submission" date="2023-11" db="EMBL/GenBank/DDBJ databases">
        <authorList>
            <person name="Hedman E."/>
            <person name="Englund M."/>
            <person name="Stromberg M."/>
            <person name="Nyberg Akerstrom W."/>
            <person name="Nylinder S."/>
            <person name="Jareborg N."/>
            <person name="Kallberg Y."/>
            <person name="Kronander E."/>
        </authorList>
    </citation>
    <scope>NUCLEOTIDE SEQUENCE [LARGE SCALE GENOMIC DNA]</scope>
</reference>
<gene>
    <name evidence="1" type="ORF">PARMNEM_LOCUS18650</name>
</gene>
<dbReference type="PANTHER" id="PTHR21196">
    <property type="entry name" value="U7 SNRNA-ASSOCIATED SM-LIKE PROTEIN LSM10"/>
    <property type="match status" value="1"/>
</dbReference>
<dbReference type="GO" id="GO:0071209">
    <property type="term" value="F:U7 snRNA binding"/>
    <property type="evidence" value="ECO:0007669"/>
    <property type="project" value="TreeGrafter"/>
</dbReference>
<dbReference type="GO" id="GO:0071208">
    <property type="term" value="F:histone pre-mRNA DCP binding"/>
    <property type="evidence" value="ECO:0007669"/>
    <property type="project" value="TreeGrafter"/>
</dbReference>
<dbReference type="GO" id="GO:0071254">
    <property type="term" value="C:cytoplasmic U snRNP body"/>
    <property type="evidence" value="ECO:0007669"/>
    <property type="project" value="TreeGrafter"/>
</dbReference>
<dbReference type="Proteomes" id="UP001314205">
    <property type="component" value="Unassembled WGS sequence"/>
</dbReference>
<dbReference type="InterPro" id="IPR052840">
    <property type="entry name" value="U7_snRNA_Sm-like"/>
</dbReference>
<dbReference type="Gene3D" id="2.30.30.100">
    <property type="match status" value="1"/>
</dbReference>
<sequence length="111" mass="13051">MIHMFVGLSFLLMDCWRDRDLFRFMNISFSHAVYCDTKGNEFSFENLFVQARNIRYVHIPENISILGNIKEAVKKDFKKKSFETSSVKKSRKAKKALKQHMQIVASLENTK</sequence>
<dbReference type="PANTHER" id="PTHR21196:SF1">
    <property type="entry name" value="U7 SNRNA-ASSOCIATED SM-LIKE PROTEIN LSM10"/>
    <property type="match status" value="1"/>
</dbReference>
<keyword evidence="2" id="KW-1185">Reference proteome</keyword>
<dbReference type="EMBL" id="CAVLGL010000115">
    <property type="protein sequence ID" value="CAK1599813.1"/>
    <property type="molecule type" value="Genomic_DNA"/>
</dbReference>
<evidence type="ECO:0000313" key="1">
    <source>
        <dbReference type="EMBL" id="CAK1599813.1"/>
    </source>
</evidence>
<accession>A0AAV1LWP9</accession>
<comment type="caution">
    <text evidence="1">The sequence shown here is derived from an EMBL/GenBank/DDBJ whole genome shotgun (WGS) entry which is preliminary data.</text>
</comment>
<dbReference type="GO" id="GO:0006398">
    <property type="term" value="P:mRNA 3'-end processing by stem-loop binding and cleavage"/>
    <property type="evidence" value="ECO:0007669"/>
    <property type="project" value="TreeGrafter"/>
</dbReference>
<proteinExistence type="predicted"/>